<feature type="region of interest" description="Disordered" evidence="8">
    <location>
        <begin position="249"/>
        <end position="275"/>
    </location>
</feature>
<dbReference type="InterPro" id="IPR011129">
    <property type="entry name" value="CSD"/>
</dbReference>
<dbReference type="STRING" id="682795.AciX8_4337"/>
<feature type="compositionally biased region" description="Basic residues" evidence="8">
    <location>
        <begin position="940"/>
        <end position="957"/>
    </location>
</feature>
<dbReference type="GO" id="GO:0003723">
    <property type="term" value="F:RNA binding"/>
    <property type="evidence" value="ECO:0007669"/>
    <property type="project" value="UniProtKB-UniRule"/>
</dbReference>
<dbReference type="SMART" id="SM00955">
    <property type="entry name" value="RNB"/>
    <property type="match status" value="1"/>
</dbReference>
<comment type="similarity">
    <text evidence="6">Belongs to the RNR ribonuclease family. RNase R subfamily.</text>
</comment>
<protein>
    <recommendedName>
        <fullName evidence="6">Ribonuclease R</fullName>
        <shortName evidence="6">RNase R</shortName>
        <ecNumber evidence="6">3.1.13.1</ecNumber>
    </recommendedName>
</protein>
<evidence type="ECO:0000256" key="2">
    <source>
        <dbReference type="ARBA" id="ARBA00022722"/>
    </source>
</evidence>
<dbReference type="Pfam" id="PF00575">
    <property type="entry name" value="S1"/>
    <property type="match status" value="1"/>
</dbReference>
<feature type="compositionally biased region" description="Basic and acidic residues" evidence="8">
    <location>
        <begin position="640"/>
        <end position="658"/>
    </location>
</feature>
<dbReference type="InterPro" id="IPR040476">
    <property type="entry name" value="CSD2"/>
</dbReference>
<feature type="domain" description="S1 motif" evidence="9">
    <location>
        <begin position="831"/>
        <end position="912"/>
    </location>
</feature>
<evidence type="ECO:0000256" key="6">
    <source>
        <dbReference type="HAMAP-Rule" id="MF_01895"/>
    </source>
</evidence>
<dbReference type="SMART" id="SM00316">
    <property type="entry name" value="S1"/>
    <property type="match status" value="1"/>
</dbReference>
<keyword evidence="5 6" id="KW-0694">RNA-binding</keyword>
<keyword evidence="2 6" id="KW-0540">Nuclease</keyword>
<dbReference type="InterPro" id="IPR011805">
    <property type="entry name" value="RNase_R"/>
</dbReference>
<organism evidence="10 11">
    <name type="scientific">Granulicella mallensis (strain ATCC BAA-1857 / DSM 23137 / MP5ACTX8)</name>
    <dbReference type="NCBI Taxonomy" id="682795"/>
    <lineage>
        <taxon>Bacteria</taxon>
        <taxon>Pseudomonadati</taxon>
        <taxon>Acidobacteriota</taxon>
        <taxon>Terriglobia</taxon>
        <taxon>Terriglobales</taxon>
        <taxon>Acidobacteriaceae</taxon>
        <taxon>Granulicella</taxon>
    </lineage>
</organism>
<dbReference type="EC" id="3.1.13.1" evidence="6"/>
<dbReference type="PROSITE" id="PS01175">
    <property type="entry name" value="RIBONUCLEASE_II"/>
    <property type="match status" value="1"/>
</dbReference>
<dbReference type="Pfam" id="PF00773">
    <property type="entry name" value="RNB"/>
    <property type="match status" value="1"/>
</dbReference>
<dbReference type="Pfam" id="PF17876">
    <property type="entry name" value="CSD2"/>
    <property type="match status" value="1"/>
</dbReference>
<keyword evidence="1 6" id="KW-0963">Cytoplasm</keyword>
<dbReference type="InterPro" id="IPR003029">
    <property type="entry name" value="S1_domain"/>
</dbReference>
<dbReference type="InterPro" id="IPR022966">
    <property type="entry name" value="RNase_II/R_CS"/>
</dbReference>
<evidence type="ECO:0000313" key="10">
    <source>
        <dbReference type="EMBL" id="AEU38610.1"/>
    </source>
</evidence>
<dbReference type="EMBL" id="CP003130">
    <property type="protein sequence ID" value="AEU38610.1"/>
    <property type="molecule type" value="Genomic_DNA"/>
</dbReference>
<name>G8NT98_GRAMM</name>
<dbReference type="InterPro" id="IPR050180">
    <property type="entry name" value="RNR_Ribonuclease"/>
</dbReference>
<dbReference type="Gene3D" id="2.40.50.140">
    <property type="entry name" value="Nucleic acid-binding proteins"/>
    <property type="match status" value="2"/>
</dbReference>
<dbReference type="eggNOG" id="COG0557">
    <property type="taxonomic scope" value="Bacteria"/>
</dbReference>
<dbReference type="GO" id="GO:0006402">
    <property type="term" value="P:mRNA catabolic process"/>
    <property type="evidence" value="ECO:0007669"/>
    <property type="project" value="TreeGrafter"/>
</dbReference>
<proteinExistence type="inferred from homology"/>
<evidence type="ECO:0000256" key="5">
    <source>
        <dbReference type="ARBA" id="ARBA00022884"/>
    </source>
</evidence>
<keyword evidence="11" id="KW-1185">Reference proteome</keyword>
<evidence type="ECO:0000256" key="1">
    <source>
        <dbReference type="ARBA" id="ARBA00022490"/>
    </source>
</evidence>
<feature type="region of interest" description="Disordered" evidence="8">
    <location>
        <begin position="768"/>
        <end position="788"/>
    </location>
</feature>
<dbReference type="GO" id="GO:0008859">
    <property type="term" value="F:exoribonuclease II activity"/>
    <property type="evidence" value="ECO:0007669"/>
    <property type="project" value="UniProtKB-UniRule"/>
</dbReference>
<evidence type="ECO:0000313" key="11">
    <source>
        <dbReference type="Proteomes" id="UP000007113"/>
    </source>
</evidence>
<evidence type="ECO:0000259" key="9">
    <source>
        <dbReference type="PROSITE" id="PS50126"/>
    </source>
</evidence>
<dbReference type="OrthoDB" id="9764149at2"/>
<feature type="compositionally biased region" description="Basic and acidic residues" evidence="8">
    <location>
        <begin position="926"/>
        <end position="936"/>
    </location>
</feature>
<evidence type="ECO:0000256" key="8">
    <source>
        <dbReference type="SAM" id="MobiDB-lite"/>
    </source>
</evidence>
<dbReference type="CDD" id="cd04471">
    <property type="entry name" value="S1_RNase_R"/>
    <property type="match status" value="1"/>
</dbReference>
<feature type="compositionally biased region" description="Basic and acidic residues" evidence="8">
    <location>
        <begin position="261"/>
        <end position="273"/>
    </location>
</feature>
<accession>G8NT98</accession>
<gene>
    <name evidence="6" type="primary">rnr</name>
    <name evidence="10" type="ordered locus">AciX8_4337</name>
</gene>
<keyword evidence="4 6" id="KW-0269">Exonuclease</keyword>
<dbReference type="SUPFAM" id="SSF50249">
    <property type="entry name" value="Nucleic acid-binding proteins"/>
    <property type="match status" value="3"/>
</dbReference>
<dbReference type="InterPro" id="IPR001900">
    <property type="entry name" value="RNase_II/R"/>
</dbReference>
<dbReference type="SMART" id="SM00357">
    <property type="entry name" value="CSP"/>
    <property type="match status" value="1"/>
</dbReference>
<evidence type="ECO:0000256" key="3">
    <source>
        <dbReference type="ARBA" id="ARBA00022801"/>
    </source>
</evidence>
<comment type="function">
    <text evidence="6">3'-5' exoribonuclease that releases 5'-nucleoside monophosphates and is involved in maturation of structured RNAs.</text>
</comment>
<keyword evidence="7" id="KW-0175">Coiled coil</keyword>
<dbReference type="InterPro" id="IPR013223">
    <property type="entry name" value="RNase_B_OB_dom"/>
</dbReference>
<dbReference type="RefSeq" id="WP_014267481.1">
    <property type="nucleotide sequence ID" value="NC_016631.1"/>
</dbReference>
<sequence>MSRTPHPRSDRDLLARITRSPGGKAGYKQLIRELGLGGGHERRLLVEQLTAMVARGELVALREGLWAIPKPESTITSTPQSRDTGRPKWDGMEAAARSGRDRLLSGRLDLHRDGFGFVRPEAGSASAQKLEDIFIPPNEINGAMQGDLVLVDEAPPGRDGRRSGRIARVLTRRNPTVVGIFHYARPQGRRGGRDHDFSDAGMSENYVTPLDERISGMIAIPEGAEVVASTVDSPHRMLGDEARKQALEWSGGEKQIPFGNDNKKNKGDSKNDIDSQWPLEGLAVDVEITSFPSAGRPARGRLIEVLGPPDAFGVDVEIIIRKHHLPHAFPAAVLAEATEQAQETVASLPAEDLDLREDFRGLPIVTIDGETARDFDDAVLVRELTNGNTELQVHIADVSWYVRPGSALDTEARLRGTSVYFPDRAVPMLPHALSSGMCSLLPNEDRLVLSCVMEIDPRGEIAGYRVAEGVIRSVRRMTYTSVQNCLNASPNAKTWNQDKQITAAASAEDIAERERIAAEQPELPAAFDAMLELALRLNAKRVRRGSIDFDLPEPVVEFDPDGNMKAIVRSERGWSHRLIEEFMLSANECVATWLERQGIPSIYRIHEMPDPKRIVEFEETASGFGHSLGLGNLPVRKLTMKTDRRDAQRKSARGRDSRPPQQHEIPDSIPVTPQMYQKLVRRISGTPTERILAYLMLRSLKQARYAEKNEGHFALASPSYTHFTSPIRRYPDLIVHRLVRAMLRRGADERGGAILSTDLQPWQGEFDRSRGAKSRFPTGMTERKTSAEGPIAAEELNDIASESSQAERRAADAERELIEWKKMKFMADKVGEDFHAVILSATKYGFFVELDDMFIEGLVPLASLVGDFYSFRDTDRTIVGARTGHVFGIGQKVEVILDRIDRQQRRLQFALLPGTEPKATSLRTRTKAEPKAERPLSPKRSGKTKTRARNKKNKGRR</sequence>
<dbReference type="PANTHER" id="PTHR23355">
    <property type="entry name" value="RIBONUCLEASE"/>
    <property type="match status" value="1"/>
</dbReference>
<dbReference type="Pfam" id="PF08206">
    <property type="entry name" value="OB_RNB"/>
    <property type="match status" value="1"/>
</dbReference>
<dbReference type="AlphaFoldDB" id="G8NT98"/>
<dbReference type="KEGG" id="gma:AciX8_4337"/>
<feature type="region of interest" description="Disordered" evidence="8">
    <location>
        <begin position="916"/>
        <end position="957"/>
    </location>
</feature>
<dbReference type="HOGENOM" id="CLU_002333_7_2_0"/>
<dbReference type="InterPro" id="IPR012340">
    <property type="entry name" value="NA-bd_OB-fold"/>
</dbReference>
<keyword evidence="3 6" id="KW-0378">Hydrolase</keyword>
<dbReference type="PANTHER" id="PTHR23355:SF9">
    <property type="entry name" value="DIS3-LIKE EXONUCLEASE 2"/>
    <property type="match status" value="1"/>
</dbReference>
<dbReference type="Proteomes" id="UP000007113">
    <property type="component" value="Chromosome"/>
</dbReference>
<reference evidence="10 11" key="1">
    <citation type="submission" date="2011-11" db="EMBL/GenBank/DDBJ databases">
        <title>Complete sequence of Granulicella mallensis MP5ACTX8.</title>
        <authorList>
            <consortium name="US DOE Joint Genome Institute"/>
            <person name="Lucas S."/>
            <person name="Copeland A."/>
            <person name="Lapidus A."/>
            <person name="Cheng J.-F."/>
            <person name="Goodwin L."/>
            <person name="Pitluck S."/>
            <person name="Peters L."/>
            <person name="Lu M."/>
            <person name="Detter J.C."/>
            <person name="Han C."/>
            <person name="Tapia R."/>
            <person name="Land M."/>
            <person name="Hauser L."/>
            <person name="Kyrpides N."/>
            <person name="Ivanova N."/>
            <person name="Mikhailova N."/>
            <person name="Pagani I."/>
            <person name="Rawat S."/>
            <person name="Mannisto M."/>
            <person name="Haggblom M."/>
            <person name="Woyke T."/>
        </authorList>
    </citation>
    <scope>NUCLEOTIDE SEQUENCE [LARGE SCALE GENOMIC DNA]</scope>
    <source>
        <strain evidence="11">ATCC BAA-1857 / DSM 23137 / MP5ACTX8</strain>
    </source>
</reference>
<evidence type="ECO:0000256" key="7">
    <source>
        <dbReference type="SAM" id="Coils"/>
    </source>
</evidence>
<evidence type="ECO:0000256" key="4">
    <source>
        <dbReference type="ARBA" id="ARBA00022839"/>
    </source>
</evidence>
<feature type="coiled-coil region" evidence="7">
    <location>
        <begin position="796"/>
        <end position="823"/>
    </location>
</feature>
<dbReference type="PROSITE" id="PS50126">
    <property type="entry name" value="S1"/>
    <property type="match status" value="1"/>
</dbReference>
<dbReference type="GO" id="GO:0005829">
    <property type="term" value="C:cytosol"/>
    <property type="evidence" value="ECO:0007669"/>
    <property type="project" value="UniProtKB-ARBA"/>
</dbReference>
<dbReference type="HAMAP" id="MF_01895">
    <property type="entry name" value="RNase_R"/>
    <property type="match status" value="1"/>
</dbReference>
<comment type="subcellular location">
    <subcellularLocation>
        <location evidence="6">Cytoplasm</location>
    </subcellularLocation>
</comment>
<comment type="catalytic activity">
    <reaction evidence="6">
        <text>Exonucleolytic cleavage in the 3'- to 5'-direction to yield nucleoside 5'-phosphates.</text>
        <dbReference type="EC" id="3.1.13.1"/>
    </reaction>
</comment>
<feature type="region of interest" description="Disordered" evidence="8">
    <location>
        <begin position="639"/>
        <end position="670"/>
    </location>
</feature>